<feature type="region of interest" description="Disordered" evidence="1">
    <location>
        <begin position="39"/>
        <end position="96"/>
    </location>
</feature>
<proteinExistence type="predicted"/>
<organism evidence="2 3">
    <name type="scientific">Diatrype stigma</name>
    <dbReference type="NCBI Taxonomy" id="117547"/>
    <lineage>
        <taxon>Eukaryota</taxon>
        <taxon>Fungi</taxon>
        <taxon>Dikarya</taxon>
        <taxon>Ascomycota</taxon>
        <taxon>Pezizomycotina</taxon>
        <taxon>Sordariomycetes</taxon>
        <taxon>Xylariomycetidae</taxon>
        <taxon>Xylariales</taxon>
        <taxon>Diatrypaceae</taxon>
        <taxon>Diatrype</taxon>
    </lineage>
</organism>
<feature type="compositionally biased region" description="Low complexity" evidence="1">
    <location>
        <begin position="153"/>
        <end position="163"/>
    </location>
</feature>
<dbReference type="AlphaFoldDB" id="A0AAN9YPZ3"/>
<reference evidence="2 3" key="1">
    <citation type="submission" date="2024-02" db="EMBL/GenBank/DDBJ databases">
        <title>De novo assembly and annotation of 12 fungi associated with fruit tree decline syndrome in Ontario, Canada.</title>
        <authorList>
            <person name="Sulman M."/>
            <person name="Ellouze W."/>
            <person name="Ilyukhin E."/>
        </authorList>
    </citation>
    <scope>NUCLEOTIDE SEQUENCE [LARGE SCALE GENOMIC DNA]</scope>
    <source>
        <strain evidence="2 3">M11/M66-122</strain>
    </source>
</reference>
<dbReference type="EMBL" id="JAKJXP020000019">
    <property type="protein sequence ID" value="KAK7754638.1"/>
    <property type="molecule type" value="Genomic_DNA"/>
</dbReference>
<feature type="compositionally biased region" description="Gly residues" evidence="1">
    <location>
        <begin position="198"/>
        <end position="207"/>
    </location>
</feature>
<dbReference type="Proteomes" id="UP001320420">
    <property type="component" value="Unassembled WGS sequence"/>
</dbReference>
<feature type="compositionally biased region" description="Low complexity" evidence="1">
    <location>
        <begin position="180"/>
        <end position="197"/>
    </location>
</feature>
<evidence type="ECO:0000313" key="3">
    <source>
        <dbReference type="Proteomes" id="UP001320420"/>
    </source>
</evidence>
<protein>
    <submittedName>
        <fullName evidence="2">Uncharacterized protein</fullName>
    </submittedName>
</protein>
<keyword evidence="3" id="KW-1185">Reference proteome</keyword>
<evidence type="ECO:0000313" key="2">
    <source>
        <dbReference type="EMBL" id="KAK7754638.1"/>
    </source>
</evidence>
<feature type="compositionally biased region" description="Gly residues" evidence="1">
    <location>
        <begin position="143"/>
        <end position="152"/>
    </location>
</feature>
<feature type="region of interest" description="Disordered" evidence="1">
    <location>
        <begin position="143"/>
        <end position="163"/>
    </location>
</feature>
<evidence type="ECO:0000256" key="1">
    <source>
        <dbReference type="SAM" id="MobiDB-lite"/>
    </source>
</evidence>
<name>A0AAN9YPZ3_9PEZI</name>
<comment type="caution">
    <text evidence="2">The sequence shown here is derived from an EMBL/GenBank/DDBJ whole genome shotgun (WGS) entry which is preliminary data.</text>
</comment>
<accession>A0AAN9YPZ3</accession>
<feature type="region of interest" description="Disordered" evidence="1">
    <location>
        <begin position="178"/>
        <end position="223"/>
    </location>
</feature>
<gene>
    <name evidence="2" type="ORF">SLS62_003422</name>
</gene>
<feature type="compositionally biased region" description="Polar residues" evidence="1">
    <location>
        <begin position="52"/>
        <end position="63"/>
    </location>
</feature>
<sequence>MAATEAIVQVGAPSSRLERLSAEDFETASIRSAAPSYISDAPSYHSVLPPYESSTTPAYTPTPNSRPAPLVPPITSALEARGPGLPPIPPARGRGADVPDLNGFLNGFRIPTWSTTTSNPMYARVAHRRASAGLGSLGSGAAFGGSSSGSGGSSSNSNSFSSSSTNLAMESALRTVLDRVGNGTPPNTTTATTSAVAGGAGAGGDDALGGSSSSRARHLEDPHLVGEEAAARARRARLARENGDDVLLREDQRWDWFLTQMKDREERDRSWANFRRELESGNRKRLARYIGRR</sequence>